<gene>
    <name evidence="2" type="primary">LOC113853256</name>
</gene>
<evidence type="ECO:0000313" key="2">
    <source>
        <dbReference type="RefSeq" id="XP_027339581.1"/>
    </source>
</evidence>
<dbReference type="RefSeq" id="XP_027339581.1">
    <property type="nucleotide sequence ID" value="XM_027483780.1"/>
</dbReference>
<reference evidence="2" key="2">
    <citation type="submission" date="2025-08" db="UniProtKB">
        <authorList>
            <consortium name="RefSeq"/>
        </authorList>
    </citation>
    <scope>IDENTIFICATION</scope>
    <source>
        <tissue evidence="2">Young leaves</tissue>
    </source>
</reference>
<dbReference type="Proteomes" id="UP000694853">
    <property type="component" value="Unplaced"/>
</dbReference>
<name>A0A8B8K7B2_ABRPR</name>
<dbReference type="PANTHER" id="PTHR33474">
    <property type="entry name" value="TRANSMEMBRANE PROTEIN"/>
    <property type="match status" value="1"/>
</dbReference>
<dbReference type="AlphaFoldDB" id="A0A8B8K7B2"/>
<evidence type="ECO:0000313" key="1">
    <source>
        <dbReference type="Proteomes" id="UP000694853"/>
    </source>
</evidence>
<reference evidence="1" key="1">
    <citation type="journal article" date="2019" name="Toxins">
        <title>Detection of Abrin-Like and Prepropulchellin-Like Toxin Genes and Transcripts Using Whole Genome Sequencing and Full-Length Transcript Sequencing of Abrus precatorius.</title>
        <authorList>
            <person name="Hovde B.T."/>
            <person name="Daligault H.E."/>
            <person name="Hanschen E.R."/>
            <person name="Kunde Y.A."/>
            <person name="Johnson M.B."/>
            <person name="Starkenburg S.R."/>
            <person name="Johnson S.L."/>
        </authorList>
    </citation>
    <scope>NUCLEOTIDE SEQUENCE [LARGE SCALE GENOMIC DNA]</scope>
</reference>
<dbReference type="OrthoDB" id="747636at2759"/>
<organism evidence="1 2">
    <name type="scientific">Abrus precatorius</name>
    <name type="common">Indian licorice</name>
    <name type="synonym">Glycine abrus</name>
    <dbReference type="NCBI Taxonomy" id="3816"/>
    <lineage>
        <taxon>Eukaryota</taxon>
        <taxon>Viridiplantae</taxon>
        <taxon>Streptophyta</taxon>
        <taxon>Embryophyta</taxon>
        <taxon>Tracheophyta</taxon>
        <taxon>Spermatophyta</taxon>
        <taxon>Magnoliopsida</taxon>
        <taxon>eudicotyledons</taxon>
        <taxon>Gunneridae</taxon>
        <taxon>Pentapetalae</taxon>
        <taxon>rosids</taxon>
        <taxon>fabids</taxon>
        <taxon>Fabales</taxon>
        <taxon>Fabaceae</taxon>
        <taxon>Papilionoideae</taxon>
        <taxon>50 kb inversion clade</taxon>
        <taxon>NPAAA clade</taxon>
        <taxon>indigoferoid/millettioid clade</taxon>
        <taxon>Abreae</taxon>
        <taxon>Abrus</taxon>
    </lineage>
</organism>
<sequence length="89" mass="9921">MKGTLFLLPFVIILGLSHLACYTAVPITRTKSLMQDAQVHLALDNLHKHKVITGIKWHREEPIMAARMGLELNDYPPSGANGRHTPRAP</sequence>
<keyword evidence="1" id="KW-1185">Reference proteome</keyword>
<accession>A0A8B8K7B2</accession>
<protein>
    <submittedName>
        <fullName evidence="2">Uncharacterized protein LOC113853256</fullName>
    </submittedName>
</protein>
<proteinExistence type="predicted"/>
<dbReference type="GeneID" id="113853256"/>
<dbReference type="PANTHER" id="PTHR33474:SF2">
    <property type="entry name" value="TRANSMEMBRANE PROTEIN"/>
    <property type="match status" value="1"/>
</dbReference>
<dbReference type="KEGG" id="aprc:113853256"/>